<dbReference type="Proteomes" id="UP000829817">
    <property type="component" value="Chromosome"/>
</dbReference>
<dbReference type="EMBL" id="CP091508">
    <property type="protein sequence ID" value="UOO81069.1"/>
    <property type="molecule type" value="Genomic_DNA"/>
</dbReference>
<feature type="chain" id="PRO_5045739361" evidence="1">
    <location>
        <begin position="21"/>
        <end position="118"/>
    </location>
</feature>
<reference evidence="3 4" key="1">
    <citation type="journal article" date="2022" name="Res Sq">
        <title>Evolution of multicellular longitudinally dividing oral cavity symbionts (Neisseriaceae).</title>
        <authorList>
            <person name="Nyongesa S."/>
            <person name="Weber P."/>
            <person name="Bernet E."/>
            <person name="Pullido F."/>
            <person name="Nieckarz M."/>
            <person name="Delaby M."/>
            <person name="Nieves C."/>
            <person name="Viehboeck T."/>
            <person name="Krause N."/>
            <person name="Rivera-Millot A."/>
            <person name="Nakamura A."/>
            <person name="Vischer N."/>
            <person name="VanNieuwenhze M."/>
            <person name="Brun Y."/>
            <person name="Cava F."/>
            <person name="Bulgheresi S."/>
            <person name="Veyrier F."/>
        </authorList>
    </citation>
    <scope>NUCLEOTIDE SEQUENCE [LARGE SCALE GENOMIC DNA]</scope>
    <source>
        <strain evidence="3 4">CCUG 63373m</strain>
    </source>
</reference>
<gene>
    <name evidence="3" type="ORF">LVJ83_08780</name>
</gene>
<dbReference type="SUPFAM" id="SSF54909">
    <property type="entry name" value="Dimeric alpha+beta barrel"/>
    <property type="match status" value="1"/>
</dbReference>
<accession>A0ABY4DST5</accession>
<dbReference type="InterPro" id="IPR010753">
    <property type="entry name" value="DUF1330"/>
</dbReference>
<organism evidence="3 4">
    <name type="scientific">Uruburuella testudinis</name>
    <dbReference type="NCBI Taxonomy" id="1282863"/>
    <lineage>
        <taxon>Bacteria</taxon>
        <taxon>Pseudomonadati</taxon>
        <taxon>Pseudomonadota</taxon>
        <taxon>Betaproteobacteria</taxon>
        <taxon>Neisseriales</taxon>
        <taxon>Neisseriaceae</taxon>
        <taxon>Uruburuella</taxon>
    </lineage>
</organism>
<dbReference type="InterPro" id="IPR011008">
    <property type="entry name" value="Dimeric_a/b-barrel"/>
</dbReference>
<dbReference type="RefSeq" id="WP_244784138.1">
    <property type="nucleotide sequence ID" value="NZ_CP091508.1"/>
</dbReference>
<proteinExistence type="predicted"/>
<protein>
    <submittedName>
        <fullName evidence="3">DUF1330 domain-containing protein</fullName>
    </submittedName>
</protein>
<dbReference type="Gene3D" id="3.30.70.100">
    <property type="match status" value="1"/>
</dbReference>
<evidence type="ECO:0000313" key="3">
    <source>
        <dbReference type="EMBL" id="UOO81069.1"/>
    </source>
</evidence>
<feature type="signal peptide" evidence="1">
    <location>
        <begin position="1"/>
        <end position="20"/>
    </location>
</feature>
<keyword evidence="1" id="KW-0732">Signal</keyword>
<dbReference type="PANTHER" id="PTHR41521:SF4">
    <property type="entry name" value="BLR0684 PROTEIN"/>
    <property type="match status" value="1"/>
</dbReference>
<evidence type="ECO:0000259" key="2">
    <source>
        <dbReference type="Pfam" id="PF07045"/>
    </source>
</evidence>
<feature type="domain" description="DUF1330" evidence="2">
    <location>
        <begin position="23"/>
        <end position="116"/>
    </location>
</feature>
<keyword evidence="4" id="KW-1185">Reference proteome</keyword>
<name>A0ABY4DST5_9NEIS</name>
<evidence type="ECO:0000256" key="1">
    <source>
        <dbReference type="SAM" id="SignalP"/>
    </source>
</evidence>
<dbReference type="PANTHER" id="PTHR41521">
    <property type="match status" value="1"/>
</dbReference>
<sequence length="118" mass="12886">MKPQLLLAAALLTCSGLAAAARPAYYVAEFQPAGNESIRPYSAAVENTFKPYGGRFIVRGGEADVKEGFGVQGRLVMIKFDSLAQAQAWYQSPAYQQIIPIRQRAGNSRTYIVEGLEE</sequence>
<evidence type="ECO:0000313" key="4">
    <source>
        <dbReference type="Proteomes" id="UP000829817"/>
    </source>
</evidence>
<dbReference type="Pfam" id="PF07045">
    <property type="entry name" value="DUF1330"/>
    <property type="match status" value="1"/>
</dbReference>